<protein>
    <submittedName>
        <fullName evidence="11">Putative chemotaxis protein motB</fullName>
    </submittedName>
</protein>
<evidence type="ECO:0000256" key="5">
    <source>
        <dbReference type="ARBA" id="ARBA00022989"/>
    </source>
</evidence>
<dbReference type="PANTHER" id="PTHR30329">
    <property type="entry name" value="STATOR ELEMENT OF FLAGELLAR MOTOR COMPLEX"/>
    <property type="match status" value="1"/>
</dbReference>
<comment type="caution">
    <text evidence="11">The sequence shown here is derived from an EMBL/GenBank/DDBJ whole genome shotgun (WGS) entry which is preliminary data.</text>
</comment>
<dbReference type="InterPro" id="IPR006665">
    <property type="entry name" value="OmpA-like"/>
</dbReference>
<dbReference type="InterPro" id="IPR050330">
    <property type="entry name" value="Bact_OuterMem_StrucFunc"/>
</dbReference>
<feature type="region of interest" description="Disordered" evidence="8">
    <location>
        <begin position="203"/>
        <end position="262"/>
    </location>
</feature>
<evidence type="ECO:0000256" key="2">
    <source>
        <dbReference type="ARBA" id="ARBA00008914"/>
    </source>
</evidence>
<reference evidence="11 12" key="1">
    <citation type="journal article" date="2008" name="Appl. Environ. Microbiol.">
        <title>Genomic insights into Mn(II) oxidation by the marine alphaproteobacterium Aurantimonas sp. strain SI85-9A1.</title>
        <authorList>
            <person name="Dick G.J."/>
            <person name="Podell S."/>
            <person name="Johnson H.A."/>
            <person name="Rivera-Espinoza Y."/>
            <person name="Bernier-Latmani R."/>
            <person name="McCarthy J.K."/>
            <person name="Torpey J.W."/>
            <person name="Clement B.G."/>
            <person name="Gaasterland T."/>
            <person name="Tebo B.M."/>
        </authorList>
    </citation>
    <scope>NUCLEOTIDE SEQUENCE [LARGE SCALE GENOMIC DNA]</scope>
    <source>
        <strain evidence="11 12">SI85-9A1</strain>
    </source>
</reference>
<evidence type="ECO:0000313" key="12">
    <source>
        <dbReference type="Proteomes" id="UP000000321"/>
    </source>
</evidence>
<keyword evidence="4 9" id="KW-0812">Transmembrane</keyword>
<evidence type="ECO:0000256" key="8">
    <source>
        <dbReference type="SAM" id="MobiDB-lite"/>
    </source>
</evidence>
<dbReference type="BioCyc" id="AURANTIMONAS:SI859A1_02507-MONOMER"/>
<feature type="compositionally biased region" description="Acidic residues" evidence="8">
    <location>
        <begin position="228"/>
        <end position="246"/>
    </location>
</feature>
<dbReference type="EMBL" id="AAPJ01000001">
    <property type="protein sequence ID" value="EAS51691.1"/>
    <property type="molecule type" value="Genomic_DNA"/>
</dbReference>
<dbReference type="SUPFAM" id="SSF103088">
    <property type="entry name" value="OmpA-like"/>
    <property type="match status" value="1"/>
</dbReference>
<comment type="subcellular location">
    <subcellularLocation>
        <location evidence="1">Cell membrane</location>
        <topology evidence="1">Single-pass membrane protein</topology>
    </subcellularLocation>
</comment>
<feature type="transmembrane region" description="Helical" evidence="9">
    <location>
        <begin position="36"/>
        <end position="55"/>
    </location>
</feature>
<dbReference type="PROSITE" id="PS51123">
    <property type="entry name" value="OMPA_2"/>
    <property type="match status" value="1"/>
</dbReference>
<dbReference type="InterPro" id="IPR025713">
    <property type="entry name" value="MotB-like_N_dom"/>
</dbReference>
<evidence type="ECO:0000256" key="1">
    <source>
        <dbReference type="ARBA" id="ARBA00004162"/>
    </source>
</evidence>
<dbReference type="RefSeq" id="WP_009210329.1">
    <property type="nucleotide sequence ID" value="NZ_BBWP01000002.1"/>
</dbReference>
<feature type="domain" description="OmpA-like" evidence="10">
    <location>
        <begin position="294"/>
        <end position="412"/>
    </location>
</feature>
<dbReference type="HOGENOM" id="CLU_016890_3_3_5"/>
<dbReference type="NCBIfam" id="NF004651">
    <property type="entry name" value="PRK05996.1"/>
    <property type="match status" value="1"/>
</dbReference>
<dbReference type="InterPro" id="IPR036737">
    <property type="entry name" value="OmpA-like_sf"/>
</dbReference>
<accession>Q1YLP0</accession>
<keyword evidence="3" id="KW-1003">Cell membrane</keyword>
<evidence type="ECO:0000259" key="10">
    <source>
        <dbReference type="PROSITE" id="PS51123"/>
    </source>
</evidence>
<name>Q1YLP0_AURMS</name>
<keyword evidence="12" id="KW-1185">Reference proteome</keyword>
<dbReference type="Pfam" id="PF13677">
    <property type="entry name" value="MotB_plug"/>
    <property type="match status" value="1"/>
</dbReference>
<feature type="region of interest" description="Disordered" evidence="8">
    <location>
        <begin position="78"/>
        <end position="124"/>
    </location>
</feature>
<feature type="compositionally biased region" description="Low complexity" evidence="8">
    <location>
        <begin position="216"/>
        <end position="227"/>
    </location>
</feature>
<comment type="similarity">
    <text evidence="2">Belongs to the MotB family.</text>
</comment>
<dbReference type="GO" id="GO:0005886">
    <property type="term" value="C:plasma membrane"/>
    <property type="evidence" value="ECO:0007669"/>
    <property type="project" value="UniProtKB-SubCell"/>
</dbReference>
<evidence type="ECO:0000256" key="6">
    <source>
        <dbReference type="ARBA" id="ARBA00023136"/>
    </source>
</evidence>
<evidence type="ECO:0000256" key="4">
    <source>
        <dbReference type="ARBA" id="ARBA00022692"/>
    </source>
</evidence>
<dbReference type="Proteomes" id="UP000000321">
    <property type="component" value="Unassembled WGS sequence"/>
</dbReference>
<evidence type="ECO:0000256" key="7">
    <source>
        <dbReference type="PROSITE-ProRule" id="PRU00473"/>
    </source>
</evidence>
<feature type="region of interest" description="Disordered" evidence="8">
    <location>
        <begin position="143"/>
        <end position="173"/>
    </location>
</feature>
<keyword evidence="5 9" id="KW-1133">Transmembrane helix</keyword>
<dbReference type="PANTHER" id="PTHR30329:SF21">
    <property type="entry name" value="LIPOPROTEIN YIAD-RELATED"/>
    <property type="match status" value="1"/>
</dbReference>
<evidence type="ECO:0000256" key="3">
    <source>
        <dbReference type="ARBA" id="ARBA00022475"/>
    </source>
</evidence>
<dbReference type="Pfam" id="PF00691">
    <property type="entry name" value="OmpA"/>
    <property type="match status" value="1"/>
</dbReference>
<dbReference type="AlphaFoldDB" id="Q1YLP0"/>
<evidence type="ECO:0000256" key="9">
    <source>
        <dbReference type="SAM" id="Phobius"/>
    </source>
</evidence>
<gene>
    <name evidence="11" type="ORF">SI859A1_02507</name>
</gene>
<proteinExistence type="inferred from homology"/>
<sequence length="413" mass="43971">MTDQSGAGHLDRQEIIIVRRRGGHGEEAHHGGVWKIAFADFMTAMMAFFLVMWLTQASDMATRKQVAQYFNPIRLNDASPATRGVEQSDDGASRDENENGISKADTNGDPHGKPLAGDQEGGEEEALFRDPYAVLAEIAAEGASETTGELQGKPDGTGLPGLNGGDAYRDPFDPASWQLAPNATESAAVIDEAPPSEFKTAVLPNDMSDEPVPVDAETQAEAVAEANAEAEAETPDAGEAELAEADADAKPADGEAVAQADRADELKAEIAAEFARQGEPLPTNFEVVPGEGGVTISIADDMMSGMFEVGSARPTPQVVAMMERIASVLSKQPGNVSIRGHTDSRPFRSAQYDNWRLSTARAHMAYYMLARGGLDEDRVKAIEGVADRAPKIADDPEAAANRRIEILLTEPAQ</sequence>
<dbReference type="Gene3D" id="3.30.1330.60">
    <property type="entry name" value="OmpA-like domain"/>
    <property type="match status" value="1"/>
</dbReference>
<evidence type="ECO:0000313" key="11">
    <source>
        <dbReference type="EMBL" id="EAS51691.1"/>
    </source>
</evidence>
<dbReference type="CDD" id="cd07185">
    <property type="entry name" value="OmpA_C-like"/>
    <property type="match status" value="1"/>
</dbReference>
<organism evidence="11 12">
    <name type="scientific">Aurantimonas manganoxydans (strain ATCC BAA-1229 / DSM 21871 / SI85-9A1)</name>
    <dbReference type="NCBI Taxonomy" id="287752"/>
    <lineage>
        <taxon>Bacteria</taxon>
        <taxon>Pseudomonadati</taxon>
        <taxon>Pseudomonadota</taxon>
        <taxon>Alphaproteobacteria</taxon>
        <taxon>Hyphomicrobiales</taxon>
        <taxon>Aurantimonadaceae</taxon>
        <taxon>Aurantimonas</taxon>
    </lineage>
</organism>
<keyword evidence="6 7" id="KW-0472">Membrane</keyword>